<evidence type="ECO:0000313" key="1">
    <source>
        <dbReference type="EMBL" id="RXE59087.1"/>
    </source>
</evidence>
<reference evidence="2" key="1">
    <citation type="submission" date="2018-11" db="EMBL/GenBank/DDBJ databases">
        <title>Genome sequencing of a novel mesophilic and cellulolytic organism within the genus Hungateiclostridium.</title>
        <authorList>
            <person name="Rettenmaier R."/>
            <person name="Liebl W."/>
            <person name="Zverlov V."/>
        </authorList>
    </citation>
    <scope>NUCLEOTIDE SEQUENCE [LARGE SCALE GENOMIC DNA]</scope>
    <source>
        <strain evidence="2">N2K1</strain>
    </source>
</reference>
<dbReference type="Gene3D" id="1.20.1260.120">
    <property type="entry name" value="Protein of unknown function DUF2935"/>
    <property type="match status" value="1"/>
</dbReference>
<dbReference type="RefSeq" id="WP_128705995.1">
    <property type="nucleotide sequence ID" value="NZ_RLII01000009.1"/>
</dbReference>
<comment type="caution">
    <text evidence="1">The sequence shown here is derived from an EMBL/GenBank/DDBJ whole genome shotgun (WGS) entry which is preliminary data.</text>
</comment>
<dbReference type="AlphaFoldDB" id="A0A4Q0I5G8"/>
<organism evidence="1 2">
    <name type="scientific">Acetivibrio mesophilus</name>
    <dbReference type="NCBI Taxonomy" id="2487273"/>
    <lineage>
        <taxon>Bacteria</taxon>
        <taxon>Bacillati</taxon>
        <taxon>Bacillota</taxon>
        <taxon>Clostridia</taxon>
        <taxon>Eubacteriales</taxon>
        <taxon>Oscillospiraceae</taxon>
        <taxon>Acetivibrio</taxon>
    </lineage>
</organism>
<evidence type="ECO:0000313" key="2">
    <source>
        <dbReference type="Proteomes" id="UP000289166"/>
    </source>
</evidence>
<proteinExistence type="predicted"/>
<dbReference type="SUPFAM" id="SSF158430">
    <property type="entry name" value="Bacillus cereus metalloprotein-like"/>
    <property type="match status" value="1"/>
</dbReference>
<protein>
    <submittedName>
        <fullName evidence="1">DUF2935 domain-containing protein</fullName>
    </submittedName>
</protein>
<name>A0A4Q0I5G8_9FIRM</name>
<dbReference type="InterPro" id="IPR021328">
    <property type="entry name" value="CotB-like"/>
</dbReference>
<dbReference type="EMBL" id="RLII01000009">
    <property type="protein sequence ID" value="RXE59087.1"/>
    <property type="molecule type" value="Genomic_DNA"/>
</dbReference>
<sequence>MQLCYGDKNNIRILEEAKFWKRQESEHTVVIRKIIQDLEDEFVEKLDEYQKILSATEATILQYIERLNRSCYAMTPELVQKIANIIEITLRQSEIFVNFLNTMAKESEAVKNNLTASVVINHIIRESEYYIGIAKAYLSHIAYR</sequence>
<dbReference type="Proteomes" id="UP000289166">
    <property type="component" value="Unassembled WGS sequence"/>
</dbReference>
<gene>
    <name evidence="1" type="ORF">EFD62_08975</name>
</gene>
<keyword evidence="2" id="KW-1185">Reference proteome</keyword>
<dbReference type="OrthoDB" id="2734401at2"/>
<accession>A0A4Q0I5G8</accession>
<dbReference type="Pfam" id="PF11155">
    <property type="entry name" value="DUF2935"/>
    <property type="match status" value="1"/>
</dbReference>